<dbReference type="KEGG" id="xin:Q7W82_01285"/>
<dbReference type="EMBL" id="JAKJPQ010000004">
    <property type="protein sequence ID" value="MCI2261147.1"/>
    <property type="molecule type" value="Genomic_DNA"/>
</dbReference>
<dbReference type="Proteomes" id="UP001430647">
    <property type="component" value="Unassembled WGS sequence"/>
</dbReference>
<reference evidence="2 4" key="1">
    <citation type="journal article" date="2022" name="Curr. Microbiol.">
        <title>Xanthomonas indica sp. nov., a Novel Member of Non-Pathogenic Xanthomonas Community from Healthy Rice Seeds.</title>
        <authorList>
            <person name="Rana R."/>
            <person name="Madhavan V.N."/>
            <person name="Saroha T."/>
            <person name="Bansal K."/>
            <person name="Kaur A."/>
            <person name="Sonti R.V."/>
            <person name="Patel H.K."/>
            <person name="Patil P.B."/>
        </authorList>
    </citation>
    <scope>NUCLEOTIDE SEQUENCE [LARGE SCALE GENOMIC DNA]</scope>
    <source>
        <strain evidence="2 4">PPL560</strain>
    </source>
</reference>
<keyword evidence="1" id="KW-0472">Membrane</keyword>
<name>A0AAU8I615_9XANT</name>
<feature type="transmembrane region" description="Helical" evidence="1">
    <location>
        <begin position="48"/>
        <end position="68"/>
    </location>
</feature>
<evidence type="ECO:0000313" key="4">
    <source>
        <dbReference type="Proteomes" id="UP001430647"/>
    </source>
</evidence>
<dbReference type="RefSeq" id="WP_242159215.1">
    <property type="nucleotide sequence ID" value="NZ_CP131914.1"/>
</dbReference>
<evidence type="ECO:0000313" key="2">
    <source>
        <dbReference type="EMBL" id="MCI2261147.1"/>
    </source>
</evidence>
<keyword evidence="4" id="KW-1185">Reference proteome</keyword>
<dbReference type="AlphaFoldDB" id="A0AAU8I615"/>
<evidence type="ECO:0000313" key="3">
    <source>
        <dbReference type="EMBL" id="XCI80826.1"/>
    </source>
</evidence>
<sequence>MRKGWNVFGKVGLGRMTKDEYQANLNGLNMFFSAVLGLVLTGTERLSAWQFGVALAVLASLVISILFISSSRHRVAYAIYTLVMALLLPKVIDVMLKGHDLLPDKVQPTLIVWTMMTIMVEFWGREKHAEPAAATAADRTRG</sequence>
<reference evidence="2" key="2">
    <citation type="submission" date="2022-01" db="EMBL/GenBank/DDBJ databases">
        <authorList>
            <person name="Rana R."/>
            <person name="Patil P.B."/>
        </authorList>
    </citation>
    <scope>NUCLEOTIDE SEQUENCE</scope>
    <source>
        <strain evidence="2">PPL560</strain>
    </source>
</reference>
<protein>
    <submittedName>
        <fullName evidence="3">Uncharacterized protein</fullName>
    </submittedName>
</protein>
<keyword evidence="1" id="KW-0812">Transmembrane</keyword>
<dbReference type="EMBL" id="CP131914">
    <property type="protein sequence ID" value="XCI80826.1"/>
    <property type="molecule type" value="Genomic_DNA"/>
</dbReference>
<accession>A0AAU8I615</accession>
<proteinExistence type="predicted"/>
<feature type="transmembrane region" description="Helical" evidence="1">
    <location>
        <begin position="21"/>
        <end position="42"/>
    </location>
</feature>
<gene>
    <name evidence="2" type="ORF">L3V74_06300</name>
    <name evidence="3" type="ORF">Q7W82_01285</name>
</gene>
<organism evidence="3">
    <name type="scientific">Xanthomonas indica</name>
    <dbReference type="NCBI Taxonomy" id="2912242"/>
    <lineage>
        <taxon>Bacteria</taxon>
        <taxon>Pseudomonadati</taxon>
        <taxon>Pseudomonadota</taxon>
        <taxon>Gammaproteobacteria</taxon>
        <taxon>Lysobacterales</taxon>
        <taxon>Lysobacteraceae</taxon>
        <taxon>Xanthomonas</taxon>
    </lineage>
</organism>
<keyword evidence="1" id="KW-1133">Transmembrane helix</keyword>
<feature type="transmembrane region" description="Helical" evidence="1">
    <location>
        <begin position="75"/>
        <end position="96"/>
    </location>
</feature>
<evidence type="ECO:0000256" key="1">
    <source>
        <dbReference type="SAM" id="Phobius"/>
    </source>
</evidence>
<reference evidence="3" key="3">
    <citation type="submission" date="2023-08" db="EMBL/GenBank/DDBJ databases">
        <title>Complete genome sequence of Xanthomonas indica.</title>
        <authorList>
            <person name="Patil P.B."/>
            <person name="Rana R."/>
        </authorList>
    </citation>
    <scope>NUCLEOTIDE SEQUENCE</scope>
    <source>
        <strain evidence="3">PPL560</strain>
    </source>
</reference>
<feature type="transmembrane region" description="Helical" evidence="1">
    <location>
        <begin position="108"/>
        <end position="124"/>
    </location>
</feature>